<gene>
    <name evidence="2" type="ORF">M9Y10_018474</name>
</gene>
<accession>A0ABR2HMY7</accession>
<evidence type="ECO:0000256" key="1">
    <source>
        <dbReference type="SAM" id="Coils"/>
    </source>
</evidence>
<evidence type="ECO:0000313" key="3">
    <source>
        <dbReference type="Proteomes" id="UP001470230"/>
    </source>
</evidence>
<evidence type="ECO:0000313" key="2">
    <source>
        <dbReference type="EMBL" id="KAK8849885.1"/>
    </source>
</evidence>
<dbReference type="Proteomes" id="UP001470230">
    <property type="component" value="Unassembled WGS sequence"/>
</dbReference>
<protein>
    <submittedName>
        <fullName evidence="2">Uncharacterized protein</fullName>
    </submittedName>
</protein>
<sequence>MAAITQIKRDPEQAYEVNQSNLKHLEEKFEVALKDSKEVPAAFSQSNKIINEIALSIEKSIESMQDRASYLRRVILANQNDSDIFSQKLLHIQEEEIERKNQYEKDLEQQKSEQQEMENEMNTKIQAAIHQLKSLKSLQELRRQLEQQTRAVKKLIEEEKQLNSNDMTSMKHQINDQRKFYEDDLNTRLEAANRFAKDFSDLHMELATAKIMNETIQNRKQLQEESVRLVQFIKENATLRKKHFLADQEFKISQKSLENIHSDYSTLRLSVVEYEEKMNDTLNEHKNNIRQLRDEKDDTIGELKLRKEEALQNRNQLNQELLSIKKNLQRVETLRSESSQKEYEVLDKMSQSATFILTAIDRAINSETIQETGNLNYEADQISIQNNDEAISHKSAPRRLNLIKNQENSQKSELTRLMLRLQSISQQLKEDALKSQSLMQNSNIEKKDAETQTDIQMKLDSLTKKMQPLSLLERAKNHRRKPSVHTFRRLPPIHKRLFEKSKAPLSVRQTSFV</sequence>
<organism evidence="2 3">
    <name type="scientific">Tritrichomonas musculus</name>
    <dbReference type="NCBI Taxonomy" id="1915356"/>
    <lineage>
        <taxon>Eukaryota</taxon>
        <taxon>Metamonada</taxon>
        <taxon>Parabasalia</taxon>
        <taxon>Tritrichomonadida</taxon>
        <taxon>Tritrichomonadidae</taxon>
        <taxon>Tritrichomonas</taxon>
    </lineage>
</organism>
<proteinExistence type="predicted"/>
<name>A0ABR2HMY7_9EUKA</name>
<keyword evidence="1" id="KW-0175">Coiled coil</keyword>
<feature type="coiled-coil region" evidence="1">
    <location>
        <begin position="275"/>
        <end position="334"/>
    </location>
</feature>
<dbReference type="EMBL" id="JAPFFF010000025">
    <property type="protein sequence ID" value="KAK8849885.1"/>
    <property type="molecule type" value="Genomic_DNA"/>
</dbReference>
<reference evidence="2 3" key="1">
    <citation type="submission" date="2024-04" db="EMBL/GenBank/DDBJ databases">
        <title>Tritrichomonas musculus Genome.</title>
        <authorList>
            <person name="Alves-Ferreira E."/>
            <person name="Grigg M."/>
            <person name="Lorenzi H."/>
            <person name="Galac M."/>
        </authorList>
    </citation>
    <scope>NUCLEOTIDE SEQUENCE [LARGE SCALE GENOMIC DNA]</scope>
    <source>
        <strain evidence="2 3">EAF2021</strain>
    </source>
</reference>
<keyword evidence="3" id="KW-1185">Reference proteome</keyword>
<comment type="caution">
    <text evidence="2">The sequence shown here is derived from an EMBL/GenBank/DDBJ whole genome shotgun (WGS) entry which is preliminary data.</text>
</comment>
<feature type="coiled-coil region" evidence="1">
    <location>
        <begin position="90"/>
        <end position="165"/>
    </location>
</feature>